<comment type="caution">
    <text evidence="2">The sequence shown here is derived from an EMBL/GenBank/DDBJ whole genome shotgun (WGS) entry which is preliminary data.</text>
</comment>
<proteinExistence type="predicted"/>
<feature type="non-terminal residue" evidence="2">
    <location>
        <position position="1"/>
    </location>
</feature>
<evidence type="ECO:0000313" key="2">
    <source>
        <dbReference type="EMBL" id="RDX78060.1"/>
    </source>
</evidence>
<evidence type="ECO:0000313" key="3">
    <source>
        <dbReference type="Proteomes" id="UP000257109"/>
    </source>
</evidence>
<feature type="region of interest" description="Disordered" evidence="1">
    <location>
        <begin position="89"/>
        <end position="108"/>
    </location>
</feature>
<keyword evidence="3" id="KW-1185">Reference proteome</keyword>
<organism evidence="2 3">
    <name type="scientific">Mucuna pruriens</name>
    <name type="common">Velvet bean</name>
    <name type="synonym">Dolichos pruriens</name>
    <dbReference type="NCBI Taxonomy" id="157652"/>
    <lineage>
        <taxon>Eukaryota</taxon>
        <taxon>Viridiplantae</taxon>
        <taxon>Streptophyta</taxon>
        <taxon>Embryophyta</taxon>
        <taxon>Tracheophyta</taxon>
        <taxon>Spermatophyta</taxon>
        <taxon>Magnoliopsida</taxon>
        <taxon>eudicotyledons</taxon>
        <taxon>Gunneridae</taxon>
        <taxon>Pentapetalae</taxon>
        <taxon>rosids</taxon>
        <taxon>fabids</taxon>
        <taxon>Fabales</taxon>
        <taxon>Fabaceae</taxon>
        <taxon>Papilionoideae</taxon>
        <taxon>50 kb inversion clade</taxon>
        <taxon>NPAAA clade</taxon>
        <taxon>indigoferoid/millettioid clade</taxon>
        <taxon>Phaseoleae</taxon>
        <taxon>Mucuna</taxon>
    </lineage>
</organism>
<feature type="compositionally biased region" description="Low complexity" evidence="1">
    <location>
        <begin position="91"/>
        <end position="104"/>
    </location>
</feature>
<name>A0A371FII7_MUCPR</name>
<evidence type="ECO:0000256" key="1">
    <source>
        <dbReference type="SAM" id="MobiDB-lite"/>
    </source>
</evidence>
<sequence length="178" mass="20811">MFVMLAYKRPSHGTFNVTQRVFDFVGWVSTTSETPFQLAFETDAMILEAREQACIRQEACRQRATRRYNFKEDGRCQKKKRRKEAYSQLGRTIQSQRSSRQQRISNKHAKQLLFRPPRSIQESLLIGSQSLYKKVCTKGMLLTDSKGLYKINTLNKLLRSTQEETPKVYTRDEDSSDL</sequence>
<gene>
    <name evidence="2" type="ORF">CR513_41719</name>
</gene>
<dbReference type="Proteomes" id="UP000257109">
    <property type="component" value="Unassembled WGS sequence"/>
</dbReference>
<reference evidence="2" key="1">
    <citation type="submission" date="2018-05" db="EMBL/GenBank/DDBJ databases">
        <title>Draft genome of Mucuna pruriens seed.</title>
        <authorList>
            <person name="Nnadi N.E."/>
            <person name="Vos R."/>
            <person name="Hasami M.H."/>
            <person name="Devisetty U.K."/>
            <person name="Aguiy J.C."/>
        </authorList>
    </citation>
    <scope>NUCLEOTIDE SEQUENCE [LARGE SCALE GENOMIC DNA]</scope>
    <source>
        <strain evidence="2">JCA_2017</strain>
    </source>
</reference>
<protein>
    <submittedName>
        <fullName evidence="2">Uncharacterized protein</fullName>
    </submittedName>
</protein>
<dbReference type="EMBL" id="QJKJ01008978">
    <property type="protein sequence ID" value="RDX78060.1"/>
    <property type="molecule type" value="Genomic_DNA"/>
</dbReference>
<dbReference type="AlphaFoldDB" id="A0A371FII7"/>
<accession>A0A371FII7</accession>